<reference evidence="10 11" key="2">
    <citation type="submission" date="2018-06" db="EMBL/GenBank/DDBJ databases">
        <authorList>
            <consortium name="Pathogen Informatics"/>
            <person name="Doyle S."/>
        </authorList>
    </citation>
    <scope>NUCLEOTIDE SEQUENCE [LARGE SCALE GENOMIC DNA]</scope>
    <source>
        <strain evidence="10 11">NCTC8256</strain>
    </source>
</reference>
<feature type="chain" id="PRO_5036333426" evidence="1">
    <location>
        <begin position="20"/>
        <end position="151"/>
    </location>
</feature>
<evidence type="ECO:0000313" key="5">
    <source>
        <dbReference type="EMBL" id="HAB4034212.1"/>
    </source>
</evidence>
<dbReference type="AlphaFoldDB" id="A0A379VUJ4"/>
<dbReference type="EMBL" id="DAAGNR010000027">
    <property type="protein sequence ID" value="HAB3822262.1"/>
    <property type="molecule type" value="Genomic_DNA"/>
</dbReference>
<dbReference type="EMBL" id="CP074647">
    <property type="protein sequence ID" value="QVS47775.1"/>
    <property type="molecule type" value="Genomic_DNA"/>
</dbReference>
<dbReference type="EMBL" id="DAAGUK010000001">
    <property type="protein sequence ID" value="HAB4597819.1"/>
    <property type="molecule type" value="Genomic_DNA"/>
</dbReference>
<evidence type="ECO:0000313" key="6">
    <source>
        <dbReference type="EMBL" id="HAB4597819.1"/>
    </source>
</evidence>
<evidence type="ECO:0000313" key="3">
    <source>
        <dbReference type="EMBL" id="HAB2011528.1"/>
    </source>
</evidence>
<accession>A0A379VUJ4</accession>
<organism evidence="10 11">
    <name type="scientific">Salmonella enterica I</name>
    <dbReference type="NCBI Taxonomy" id="59201"/>
    <lineage>
        <taxon>Bacteria</taxon>
        <taxon>Pseudomonadati</taxon>
        <taxon>Pseudomonadota</taxon>
        <taxon>Gammaproteobacteria</taxon>
        <taxon>Enterobacterales</taxon>
        <taxon>Enterobacteriaceae</taxon>
        <taxon>Salmonella</taxon>
    </lineage>
</organism>
<evidence type="ECO:0000313" key="8">
    <source>
        <dbReference type="EMBL" id="HAB6337348.1"/>
    </source>
</evidence>
<dbReference type="EMBL" id="DAAGVC010000020">
    <property type="protein sequence ID" value="HAB4680952.1"/>
    <property type="molecule type" value="Genomic_DNA"/>
</dbReference>
<name>A0A379VUJ4_SALET</name>
<sequence>MKNLIVTALIGLCAFSSHARPLTDSEKQAVESSVKEHLKDPDSAKFYHGDFPYPDSSYVYCGQVNAKNSYGGYAGKQLFSNFVAVNKNGVIVAPSLDYSRGSGEQLDQEIISVTCASAGYDIPILRKYFKEVNKSRKENGIPALSKTYIKN</sequence>
<reference evidence="9" key="3">
    <citation type="submission" date="2018-07" db="EMBL/GenBank/DDBJ databases">
        <authorList>
            <consortium name="GenomeTrakr network: Whole genome sequencing for foodborne pathogen traceback"/>
        </authorList>
    </citation>
    <scope>NUCLEOTIDE SEQUENCE</scope>
    <source>
        <strain evidence="9">CFSAN029662</strain>
    </source>
</reference>
<keyword evidence="1" id="KW-0732">Signal</keyword>
<reference evidence="9" key="5">
    <citation type="submission" date="2021-05" db="EMBL/GenBank/DDBJ databases">
        <title>Whole genome PacBio Sequel sequence of Salmonella enterica subsp. enterica.</title>
        <authorList>
            <person name="Hoffmann M."/>
            <person name="Balkey M."/>
            <person name="Luo Y."/>
        </authorList>
    </citation>
    <scope>NUCLEOTIDE SEQUENCE</scope>
    <source>
        <strain evidence="9">CFSAN029662</strain>
    </source>
</reference>
<evidence type="ECO:0000313" key="11">
    <source>
        <dbReference type="Proteomes" id="UP000254346"/>
    </source>
</evidence>
<reference evidence="2" key="4">
    <citation type="submission" date="2019-10" db="EMBL/GenBank/DDBJ databases">
        <authorList>
            <consortium name="NCBI Pathogen Detection Project"/>
        </authorList>
    </citation>
    <scope>NUCLEOTIDE SEQUENCE</scope>
    <source>
        <strain evidence="2">Salmonella enterica</strain>
    </source>
</reference>
<protein>
    <submittedName>
        <fullName evidence="10">Uncharacterized protein</fullName>
    </submittedName>
</protein>
<dbReference type="Proteomes" id="UP000254346">
    <property type="component" value="Unassembled WGS sequence"/>
</dbReference>
<proteinExistence type="predicted"/>
<evidence type="ECO:0000313" key="7">
    <source>
        <dbReference type="EMBL" id="HAB4680952.1"/>
    </source>
</evidence>
<evidence type="ECO:0000313" key="9">
    <source>
        <dbReference type="EMBL" id="QVS47775.1"/>
    </source>
</evidence>
<dbReference type="EMBL" id="DAAGPO010000030">
    <property type="protein sequence ID" value="HAB4034212.1"/>
    <property type="molecule type" value="Genomic_DNA"/>
</dbReference>
<dbReference type="EMBL" id="DAAFYI010000116">
    <property type="protein sequence ID" value="HAB2011528.1"/>
    <property type="molecule type" value="Genomic_DNA"/>
</dbReference>
<dbReference type="EMBL" id="DAAHJG010000032">
    <property type="protein sequence ID" value="HAB6337348.1"/>
    <property type="molecule type" value="Genomic_DNA"/>
</dbReference>
<reference evidence="2" key="1">
    <citation type="journal article" date="2018" name="Genome Biol.">
        <title>SKESA: strategic k-mer extension for scrupulous assemblies.</title>
        <authorList>
            <person name="Souvorov A."/>
            <person name="Agarwala R."/>
            <person name="Lipman D.J."/>
        </authorList>
    </citation>
    <scope>NUCLEOTIDE SEQUENCE</scope>
    <source>
        <strain evidence="2">Salmonella enterica</strain>
    </source>
</reference>
<evidence type="ECO:0000313" key="4">
    <source>
        <dbReference type="EMBL" id="HAB3822262.1"/>
    </source>
</evidence>
<evidence type="ECO:0000313" key="10">
    <source>
        <dbReference type="EMBL" id="SUH09894.1"/>
    </source>
</evidence>
<evidence type="ECO:0000256" key="1">
    <source>
        <dbReference type="SAM" id="SignalP"/>
    </source>
</evidence>
<dbReference type="EMBL" id="DAAFVE010000029">
    <property type="protein sequence ID" value="HAB1653118.1"/>
    <property type="molecule type" value="Genomic_DNA"/>
</dbReference>
<gene>
    <name evidence="6" type="ORF">GB005_04825</name>
    <name evidence="3" type="ORF">GB037_22225</name>
    <name evidence="8" type="ORF">GB614_24070</name>
    <name evidence="4" type="ORF">GBV61_24060</name>
    <name evidence="2" type="ORF">GBX92_24120</name>
    <name evidence="5" type="ORF">GBY45_24055</name>
    <name evidence="7" type="ORF">GBZ53_22660</name>
    <name evidence="10" type="ORF">NCTC8256_03883</name>
    <name evidence="9" type="ORF">VL99_06045</name>
</gene>
<evidence type="ECO:0000313" key="2">
    <source>
        <dbReference type="EMBL" id="HAB1653118.1"/>
    </source>
</evidence>
<feature type="signal peptide" evidence="1">
    <location>
        <begin position="1"/>
        <end position="19"/>
    </location>
</feature>
<dbReference type="EMBL" id="UGXR01000001">
    <property type="protein sequence ID" value="SUH09894.1"/>
    <property type="molecule type" value="Genomic_DNA"/>
</dbReference>